<dbReference type="EMBL" id="CP060713">
    <property type="protein sequence ID" value="QNN51214.1"/>
    <property type="molecule type" value="Genomic_DNA"/>
</dbReference>
<gene>
    <name evidence="1" type="ORF">H9L09_11205</name>
</gene>
<dbReference type="Gene3D" id="3.40.50.300">
    <property type="entry name" value="P-loop containing nucleotide triphosphate hydrolases"/>
    <property type="match status" value="1"/>
</dbReference>
<keyword evidence="2" id="KW-1185">Reference proteome</keyword>
<reference evidence="1 2" key="1">
    <citation type="submission" date="2020-08" db="EMBL/GenBank/DDBJ databases">
        <title>Genome sequence of Nocardioides mesophilus KACC 16243T.</title>
        <authorList>
            <person name="Hyun D.-W."/>
            <person name="Bae J.-W."/>
        </authorList>
    </citation>
    <scope>NUCLEOTIDE SEQUENCE [LARGE SCALE GENOMIC DNA]</scope>
    <source>
        <strain evidence="1 2">KACC 16243</strain>
    </source>
</reference>
<dbReference type="KEGG" id="nmes:H9L09_11205"/>
<keyword evidence="1" id="KW-0808">Transferase</keyword>
<evidence type="ECO:0000313" key="2">
    <source>
        <dbReference type="Proteomes" id="UP000515947"/>
    </source>
</evidence>
<dbReference type="AlphaFoldDB" id="A0A7G9R6I9"/>
<protein>
    <submittedName>
        <fullName evidence="1">Sulfotransferase family protein</fullName>
    </submittedName>
</protein>
<dbReference type="InterPro" id="IPR027417">
    <property type="entry name" value="P-loop_NTPase"/>
</dbReference>
<organism evidence="1 2">
    <name type="scientific">Nocardioides mesophilus</name>
    <dbReference type="NCBI Taxonomy" id="433659"/>
    <lineage>
        <taxon>Bacteria</taxon>
        <taxon>Bacillati</taxon>
        <taxon>Actinomycetota</taxon>
        <taxon>Actinomycetes</taxon>
        <taxon>Propionibacteriales</taxon>
        <taxon>Nocardioidaceae</taxon>
        <taxon>Nocardioides</taxon>
    </lineage>
</organism>
<dbReference type="GO" id="GO:0016740">
    <property type="term" value="F:transferase activity"/>
    <property type="evidence" value="ECO:0007669"/>
    <property type="project" value="UniProtKB-KW"/>
</dbReference>
<proteinExistence type="predicted"/>
<evidence type="ECO:0000313" key="1">
    <source>
        <dbReference type="EMBL" id="QNN51214.1"/>
    </source>
</evidence>
<dbReference type="Proteomes" id="UP000515947">
    <property type="component" value="Chromosome"/>
</dbReference>
<dbReference type="SUPFAM" id="SSF52540">
    <property type="entry name" value="P-loop containing nucleoside triphosphate hydrolases"/>
    <property type="match status" value="1"/>
</dbReference>
<sequence>MSQPAQDLPPEVALTLEDLEVARIPEDVSADRRIVLVAGSGRSGTSLMSGILKSIGLHVPEPEVVADSTNPKGFGEPQWVVDFHDLLLRRAIVHPSDARPGAWFDAGRVSGREAFRADLTTWLEEQFAVADQLVIKDPRLAWFLSLWRVAAVRAGASTSIVTMLRPPAEVVASKNKYYGGRLGDISRLAGWTNMMLYTERATRGSRRTFVRYHDLLDDWTSTIVRAGEEIELDSITHAGIDRMKEVHNFVDPALHRVRSGWEDLSVPQPLQEVAEATWQQLNKLAEPGGDTPDVREELDGLRRVYGDLYAEAEALTSSTAEAAGPTFLRSVRRAREQRAAEAVAAELAEASAARRAAVRARGIAGRAKRRLQGQGG</sequence>
<accession>A0A7G9R6I9</accession>
<name>A0A7G9R6I9_9ACTN</name>
<dbReference type="RefSeq" id="WP_187577055.1">
    <property type="nucleotide sequence ID" value="NZ_CP060713.1"/>
</dbReference>